<evidence type="ECO:0000259" key="2">
    <source>
        <dbReference type="Pfam" id="PF00308"/>
    </source>
</evidence>
<sequence>MPGAGHDPYRSAMAAAGTSLRPWWETPRPGIGGVMTYQQLPLDLRLRDSSRFETFHAGNNGLAVAAVQAVARAFPEAGTGERQVYLHGDAGSGKTHLLQAACHEAFSRGHRCGYLPLAEFAARDPAAVLEALDQLDLLVLDDLQAVAGQRGWERALFGLINRVRDRDGRLVLAARAGPDGIGCLLPDLVSRLAWGPVFRLEQPGEAGIRTILQQQAARRGLTLSTAVADYLLRHECRDLDRLLRLLDRLDLAALAAQRRLTIPFVRAELQRLSTAGGD</sequence>
<proteinExistence type="inferred from homology"/>
<name>L0E1A6_THIND</name>
<keyword evidence="1" id="KW-0235">DNA replication</keyword>
<dbReference type="GO" id="GO:0006270">
    <property type="term" value="P:DNA replication initiation"/>
    <property type="evidence" value="ECO:0007669"/>
    <property type="project" value="TreeGrafter"/>
</dbReference>
<keyword evidence="5" id="KW-1185">Reference proteome</keyword>
<feature type="domain" description="Hda lid" evidence="3">
    <location>
        <begin position="209"/>
        <end position="268"/>
    </location>
</feature>
<reference evidence="4" key="1">
    <citation type="submission" date="2015-12" db="EMBL/GenBank/DDBJ databases">
        <authorList>
            <person name="Tikhonova T.V."/>
            <person name="Pavlov A.R."/>
            <person name="Beletsky A.V."/>
            <person name="Mardanov A.V."/>
            <person name="Sorokin D.Y."/>
            <person name="Ravin N.V."/>
            <person name="Popov V.O."/>
        </authorList>
    </citation>
    <scope>NUCLEOTIDE SEQUENCE</scope>
    <source>
        <strain evidence="4">DSM 14787</strain>
    </source>
</reference>
<dbReference type="GO" id="GO:0032297">
    <property type="term" value="P:negative regulation of DNA-templated DNA replication initiation"/>
    <property type="evidence" value="ECO:0007669"/>
    <property type="project" value="InterPro"/>
</dbReference>
<evidence type="ECO:0000256" key="1">
    <source>
        <dbReference type="RuleBase" id="RU004227"/>
    </source>
</evidence>
<organism evidence="4 5">
    <name type="scientific">Thioalkalivibrio nitratireducens (strain DSM 14787 / UNIQEM 213 / ALEN2)</name>
    <dbReference type="NCBI Taxonomy" id="1255043"/>
    <lineage>
        <taxon>Bacteria</taxon>
        <taxon>Pseudomonadati</taxon>
        <taxon>Pseudomonadota</taxon>
        <taxon>Gammaproteobacteria</taxon>
        <taxon>Chromatiales</taxon>
        <taxon>Ectothiorhodospiraceae</taxon>
        <taxon>Thioalkalivibrio</taxon>
    </lineage>
</organism>
<comment type="similarity">
    <text evidence="1">Belongs to the DnaA family.</text>
</comment>
<dbReference type="eggNOG" id="COG0593">
    <property type="taxonomic scope" value="Bacteria"/>
</dbReference>
<feature type="domain" description="Chromosomal replication initiator protein DnaA ATPAse" evidence="2">
    <location>
        <begin position="49"/>
        <end position="195"/>
    </location>
</feature>
<dbReference type="InterPro" id="IPR055199">
    <property type="entry name" value="Hda_lid"/>
</dbReference>
<dbReference type="SUPFAM" id="SSF52540">
    <property type="entry name" value="P-loop containing nucleoside triphosphate hydrolases"/>
    <property type="match status" value="1"/>
</dbReference>
<gene>
    <name evidence="4" type="ordered locus">TVNIR_3396</name>
</gene>
<dbReference type="KEGG" id="tni:TVNIR_3396"/>
<dbReference type="InterPro" id="IPR027417">
    <property type="entry name" value="P-loop_NTPase"/>
</dbReference>
<dbReference type="InterPro" id="IPR017788">
    <property type="entry name" value="Hda"/>
</dbReference>
<accession>L0E1A6</accession>
<dbReference type="PRINTS" id="PR00051">
    <property type="entry name" value="DNAA"/>
</dbReference>
<evidence type="ECO:0000313" key="5">
    <source>
        <dbReference type="Proteomes" id="UP000010809"/>
    </source>
</evidence>
<dbReference type="Gene3D" id="3.40.50.300">
    <property type="entry name" value="P-loop containing nucleotide triphosphate hydrolases"/>
    <property type="match status" value="1"/>
</dbReference>
<evidence type="ECO:0000259" key="3">
    <source>
        <dbReference type="Pfam" id="PF22688"/>
    </source>
</evidence>
<dbReference type="Proteomes" id="UP000010809">
    <property type="component" value="Chromosome"/>
</dbReference>
<dbReference type="PANTHER" id="PTHR30050:SF5">
    <property type="entry name" value="DNAA REGULATORY INACTIVATOR HDA"/>
    <property type="match status" value="1"/>
</dbReference>
<dbReference type="NCBIfam" id="TIGR03420">
    <property type="entry name" value="DnaA_homol_Hda"/>
    <property type="match status" value="1"/>
</dbReference>
<dbReference type="InterPro" id="IPR013317">
    <property type="entry name" value="DnaA_dom"/>
</dbReference>
<dbReference type="InterPro" id="IPR020591">
    <property type="entry name" value="Chromosome_initiator_DnaA-like"/>
</dbReference>
<protein>
    <submittedName>
        <fullName evidence="4">DnaA regulatory inactivator Had</fullName>
    </submittedName>
</protein>
<dbReference type="AlphaFoldDB" id="L0E1A6"/>
<evidence type="ECO:0000313" key="4">
    <source>
        <dbReference type="EMBL" id="AGA35032.1"/>
    </source>
</evidence>
<dbReference type="HOGENOM" id="CLU_072265_1_1_6"/>
<dbReference type="STRING" id="1255043.TVNIR_3396"/>
<dbReference type="Pfam" id="PF00308">
    <property type="entry name" value="Bac_DnaA"/>
    <property type="match status" value="1"/>
</dbReference>
<dbReference type="Pfam" id="PF22688">
    <property type="entry name" value="Hda_lid"/>
    <property type="match status" value="1"/>
</dbReference>
<dbReference type="PATRIC" id="fig|1255043.3.peg.3426"/>
<dbReference type="EMBL" id="CP003989">
    <property type="protein sequence ID" value="AGA35032.1"/>
    <property type="molecule type" value="Genomic_DNA"/>
</dbReference>
<dbReference type="Gene3D" id="1.10.8.60">
    <property type="match status" value="1"/>
</dbReference>
<dbReference type="PANTHER" id="PTHR30050">
    <property type="entry name" value="CHROMOSOMAL REPLICATION INITIATOR PROTEIN DNAA"/>
    <property type="match status" value="1"/>
</dbReference>